<evidence type="ECO:0000313" key="4">
    <source>
        <dbReference type="Proteomes" id="UP000076532"/>
    </source>
</evidence>
<dbReference type="PANTHER" id="PTHR28083">
    <property type="entry name" value="GOOD FOR FULL DBP5 ACTIVITY PROTEIN 2"/>
    <property type="match status" value="1"/>
</dbReference>
<dbReference type="InterPro" id="IPR036397">
    <property type="entry name" value="RNaseH_sf"/>
</dbReference>
<evidence type="ECO:0000259" key="2">
    <source>
        <dbReference type="Pfam" id="PF21762"/>
    </source>
</evidence>
<keyword evidence="4" id="KW-1185">Reference proteome</keyword>
<dbReference type="EMBL" id="KV417484">
    <property type="protein sequence ID" value="KZP32967.1"/>
    <property type="molecule type" value="Genomic_DNA"/>
</dbReference>
<dbReference type="InterPro" id="IPR048519">
    <property type="entry name" value="Gfd2/YDR514C-like_C"/>
</dbReference>
<accession>A0A166VQP1</accession>
<dbReference type="SUPFAM" id="SSF53098">
    <property type="entry name" value="Ribonuclease H-like"/>
    <property type="match status" value="1"/>
</dbReference>
<gene>
    <name evidence="3" type="ORF">FIBSPDRAFT_811843</name>
</gene>
<dbReference type="OrthoDB" id="5953249at2759"/>
<dbReference type="STRING" id="436010.A0A166VQP1"/>
<dbReference type="GO" id="GO:0003676">
    <property type="term" value="F:nucleic acid binding"/>
    <property type="evidence" value="ECO:0007669"/>
    <property type="project" value="InterPro"/>
</dbReference>
<organism evidence="3 4">
    <name type="scientific">Athelia psychrophila</name>
    <dbReference type="NCBI Taxonomy" id="1759441"/>
    <lineage>
        <taxon>Eukaryota</taxon>
        <taxon>Fungi</taxon>
        <taxon>Dikarya</taxon>
        <taxon>Basidiomycota</taxon>
        <taxon>Agaricomycotina</taxon>
        <taxon>Agaricomycetes</taxon>
        <taxon>Agaricomycetidae</taxon>
        <taxon>Atheliales</taxon>
        <taxon>Atheliaceae</taxon>
        <taxon>Athelia</taxon>
    </lineage>
</organism>
<dbReference type="GO" id="GO:0005634">
    <property type="term" value="C:nucleus"/>
    <property type="evidence" value="ECO:0007669"/>
    <property type="project" value="TreeGrafter"/>
</dbReference>
<reference evidence="3 4" key="1">
    <citation type="journal article" date="2016" name="Mol. Biol. Evol.">
        <title>Comparative Genomics of Early-Diverging Mushroom-Forming Fungi Provides Insights into the Origins of Lignocellulose Decay Capabilities.</title>
        <authorList>
            <person name="Nagy L.G."/>
            <person name="Riley R."/>
            <person name="Tritt A."/>
            <person name="Adam C."/>
            <person name="Daum C."/>
            <person name="Floudas D."/>
            <person name="Sun H."/>
            <person name="Yadav J.S."/>
            <person name="Pangilinan J."/>
            <person name="Larsson K.H."/>
            <person name="Matsuura K."/>
            <person name="Barry K."/>
            <person name="Labutti K."/>
            <person name="Kuo R."/>
            <person name="Ohm R.A."/>
            <person name="Bhattacharya S.S."/>
            <person name="Shirouzu T."/>
            <person name="Yoshinaga Y."/>
            <person name="Martin F.M."/>
            <person name="Grigoriev I.V."/>
            <person name="Hibbett D.S."/>
        </authorList>
    </citation>
    <scope>NUCLEOTIDE SEQUENCE [LARGE SCALE GENOMIC DNA]</scope>
    <source>
        <strain evidence="3 4">CBS 109695</strain>
    </source>
</reference>
<name>A0A166VQP1_9AGAM</name>
<dbReference type="AlphaFoldDB" id="A0A166VQP1"/>
<dbReference type="InterPro" id="IPR012337">
    <property type="entry name" value="RNaseH-like_sf"/>
</dbReference>
<protein>
    <recommendedName>
        <fullName evidence="2">Gfd2/YDR514C-like C-terminal domain-containing protein</fullName>
    </recommendedName>
</protein>
<dbReference type="Gene3D" id="3.30.420.10">
    <property type="entry name" value="Ribonuclease H-like superfamily/Ribonuclease H"/>
    <property type="match status" value="1"/>
</dbReference>
<sequence>MAPVITGYYRYTDIWFEWHQALPNKEDGSPLKAALAHDALVHPDHPLRNGKEAGIEMHMGTLQNYESRLLFSSAQVEYVREWLYATKMTKERIPLPYSNCLLVESDLRNVSPIFFNNGGELRQALKKIDKNNKRLKGANDPRLKSRRQTFELARTFWIDKVGTWMACDFEAWDRDHTMITEFGWSTVRWEDGKEVQEQGHLVVDERKYYRSTYVPNNKEHYNFGETEYIPKKDFKKRIQNLIADASQNGPLYLIFHDHNQDVKYFKSREVEVPLTGLTYQLPDARPDDGLWVIDTAELFCALEGESGNDKRSLERVCRLLQIPVEWLHNAGNDAHYTMLAVKAMASGDPLDMQREQRWPSNRAGELDPQRPTVKAQFLPHEEDSDYSDTEGMLPYNATPEERKALGIPEED</sequence>
<feature type="region of interest" description="Disordered" evidence="1">
    <location>
        <begin position="360"/>
        <end position="411"/>
    </location>
</feature>
<proteinExistence type="predicted"/>
<dbReference type="InterPro" id="IPR040151">
    <property type="entry name" value="Gfd2/YDR514C-like"/>
</dbReference>
<dbReference type="Proteomes" id="UP000076532">
    <property type="component" value="Unassembled WGS sequence"/>
</dbReference>
<evidence type="ECO:0000313" key="3">
    <source>
        <dbReference type="EMBL" id="KZP32967.1"/>
    </source>
</evidence>
<evidence type="ECO:0000256" key="1">
    <source>
        <dbReference type="SAM" id="MobiDB-lite"/>
    </source>
</evidence>
<feature type="domain" description="Gfd2/YDR514C-like C-terminal" evidence="2">
    <location>
        <begin position="164"/>
        <end position="344"/>
    </location>
</feature>
<dbReference type="Pfam" id="PF21762">
    <property type="entry name" value="DEDDh_C"/>
    <property type="match status" value="1"/>
</dbReference>
<dbReference type="PANTHER" id="PTHR28083:SF1">
    <property type="entry name" value="GOOD FOR FULL DBP5 ACTIVITY PROTEIN 2"/>
    <property type="match status" value="1"/>
</dbReference>